<dbReference type="Pfam" id="PF13841">
    <property type="entry name" value="Defensin_beta_2"/>
    <property type="match status" value="1"/>
</dbReference>
<dbReference type="InterPro" id="IPR025933">
    <property type="entry name" value="Beta_defensin_dom"/>
</dbReference>
<evidence type="ECO:0000256" key="7">
    <source>
        <dbReference type="ARBA" id="ARBA00023022"/>
    </source>
</evidence>
<evidence type="ECO:0000259" key="10">
    <source>
        <dbReference type="Pfam" id="PF13841"/>
    </source>
</evidence>
<proteinExistence type="inferred from homology"/>
<evidence type="ECO:0000313" key="12">
    <source>
        <dbReference type="RefSeq" id="XP_012879658.1"/>
    </source>
</evidence>
<keyword evidence="5 9" id="KW-0732">Signal</keyword>
<reference evidence="12" key="1">
    <citation type="submission" date="2025-08" db="UniProtKB">
        <authorList>
            <consortium name="RefSeq"/>
        </authorList>
    </citation>
    <scope>IDENTIFICATION</scope>
    <source>
        <tissue evidence="12">Kidney</tissue>
    </source>
</reference>
<evidence type="ECO:0000256" key="8">
    <source>
        <dbReference type="ARBA" id="ARBA00023157"/>
    </source>
</evidence>
<feature type="signal peptide" evidence="9">
    <location>
        <begin position="1"/>
        <end position="22"/>
    </location>
</feature>
<dbReference type="PANTHER" id="PTHR47900">
    <property type="entry name" value="BETA-DEFENSIN 131A"/>
    <property type="match status" value="1"/>
</dbReference>
<dbReference type="GO" id="GO:0045087">
    <property type="term" value="P:innate immune response"/>
    <property type="evidence" value="ECO:0007669"/>
    <property type="project" value="InterPro"/>
</dbReference>
<keyword evidence="4 9" id="KW-0929">Antimicrobial</keyword>
<dbReference type="Proteomes" id="UP000081671">
    <property type="component" value="Unplaced"/>
</dbReference>
<protein>
    <recommendedName>
        <fullName evidence="9">Beta-defensin</fullName>
    </recommendedName>
</protein>
<dbReference type="PANTHER" id="PTHR47900:SF1">
    <property type="entry name" value="BETA-DEFENSIN 131A"/>
    <property type="match status" value="1"/>
</dbReference>
<dbReference type="OrthoDB" id="9524787at2759"/>
<dbReference type="KEGG" id="dord:105991552"/>
<keyword evidence="11" id="KW-1185">Reference proteome</keyword>
<evidence type="ECO:0000256" key="2">
    <source>
        <dbReference type="ARBA" id="ARBA00007371"/>
    </source>
</evidence>
<evidence type="ECO:0000313" key="11">
    <source>
        <dbReference type="Proteomes" id="UP000081671"/>
    </source>
</evidence>
<sequence length="70" mass="8282">MRALLSFLGAFALLSMLSPARSFLFKAACSTRYYSCRMKCNMDEYSVRYCEDWSICCKTKKSEIKRKKKW</sequence>
<gene>
    <name evidence="12" type="primary">LOC105991552</name>
</gene>
<organism evidence="11 12">
    <name type="scientific">Dipodomys ordii</name>
    <name type="common">Ord's kangaroo rat</name>
    <dbReference type="NCBI Taxonomy" id="10020"/>
    <lineage>
        <taxon>Eukaryota</taxon>
        <taxon>Metazoa</taxon>
        <taxon>Chordata</taxon>
        <taxon>Craniata</taxon>
        <taxon>Vertebrata</taxon>
        <taxon>Euteleostomi</taxon>
        <taxon>Mammalia</taxon>
        <taxon>Eutheria</taxon>
        <taxon>Euarchontoglires</taxon>
        <taxon>Glires</taxon>
        <taxon>Rodentia</taxon>
        <taxon>Castorimorpha</taxon>
        <taxon>Heteromyidae</taxon>
        <taxon>Dipodomyinae</taxon>
        <taxon>Dipodomys</taxon>
    </lineage>
</organism>
<accession>A0A1S3FSW5</accession>
<dbReference type="AlphaFoldDB" id="A0A1S3FSW5"/>
<keyword evidence="8" id="KW-1015">Disulfide bond</keyword>
<comment type="function">
    <text evidence="9">Has antibacterial activity.</text>
</comment>
<dbReference type="GO" id="GO:0005615">
    <property type="term" value="C:extracellular space"/>
    <property type="evidence" value="ECO:0007669"/>
    <property type="project" value="TreeGrafter"/>
</dbReference>
<keyword evidence="7 9" id="KW-0044">Antibiotic</keyword>
<evidence type="ECO:0000256" key="9">
    <source>
        <dbReference type="RuleBase" id="RU231113"/>
    </source>
</evidence>
<evidence type="ECO:0000256" key="6">
    <source>
        <dbReference type="ARBA" id="ARBA00022940"/>
    </source>
</evidence>
<keyword evidence="3 9" id="KW-0964">Secreted</keyword>
<dbReference type="OMA" id="ICCKLKY"/>
<comment type="subcellular location">
    <subcellularLocation>
        <location evidence="1 9">Secreted</location>
    </subcellularLocation>
</comment>
<comment type="similarity">
    <text evidence="2 9">Belongs to the beta-defensin family.</text>
</comment>
<evidence type="ECO:0000256" key="1">
    <source>
        <dbReference type="ARBA" id="ARBA00004613"/>
    </source>
</evidence>
<dbReference type="STRING" id="10020.ENSDORP00000002119"/>
<dbReference type="InParanoid" id="A0A1S3FSW5"/>
<name>A0A1S3FSW5_DIPOR</name>
<evidence type="ECO:0000256" key="4">
    <source>
        <dbReference type="ARBA" id="ARBA00022529"/>
    </source>
</evidence>
<evidence type="ECO:0000256" key="3">
    <source>
        <dbReference type="ARBA" id="ARBA00022525"/>
    </source>
</evidence>
<dbReference type="GO" id="GO:0042742">
    <property type="term" value="P:defense response to bacterium"/>
    <property type="evidence" value="ECO:0007669"/>
    <property type="project" value="UniProtKB-UniRule"/>
</dbReference>
<dbReference type="FunCoup" id="A0A1S3FSW5">
    <property type="interactions" value="72"/>
</dbReference>
<evidence type="ECO:0000256" key="5">
    <source>
        <dbReference type="ARBA" id="ARBA00022729"/>
    </source>
</evidence>
<feature type="domain" description="Beta-defensin" evidence="10">
    <location>
        <begin position="29"/>
        <end position="57"/>
    </location>
</feature>
<feature type="chain" id="PRO_5010004818" description="Beta-defensin" evidence="9">
    <location>
        <begin position="23"/>
        <end position="70"/>
    </location>
</feature>
<dbReference type="GeneID" id="105991552"/>
<dbReference type="RefSeq" id="XP_012879658.1">
    <property type="nucleotide sequence ID" value="XM_013024204.1"/>
</dbReference>
<keyword evidence="6 9" id="KW-0211">Defensin</keyword>